<keyword evidence="3" id="KW-1185">Reference proteome</keyword>
<keyword evidence="1" id="KW-0472">Membrane</keyword>
<keyword evidence="1" id="KW-0812">Transmembrane</keyword>
<proteinExistence type="predicted"/>
<organism evidence="2 3">
    <name type="scientific">Lentibacillus salicampi</name>
    <dbReference type="NCBI Taxonomy" id="175306"/>
    <lineage>
        <taxon>Bacteria</taxon>
        <taxon>Bacillati</taxon>
        <taxon>Bacillota</taxon>
        <taxon>Bacilli</taxon>
        <taxon>Bacillales</taxon>
        <taxon>Bacillaceae</taxon>
        <taxon>Lentibacillus</taxon>
    </lineage>
</organism>
<dbReference type="EMBL" id="SRHY01000024">
    <property type="protein sequence ID" value="TFJ92323.1"/>
    <property type="molecule type" value="Genomic_DNA"/>
</dbReference>
<reference evidence="2 3" key="1">
    <citation type="submission" date="2019-03" db="EMBL/GenBank/DDBJ databases">
        <title>Genome sequence of Lentibacillus salicampi ATCC BAA-719.</title>
        <authorList>
            <person name="Maclea K.S."/>
            <person name="Simoes Junior M."/>
        </authorList>
    </citation>
    <scope>NUCLEOTIDE SEQUENCE [LARGE SCALE GENOMIC DNA]</scope>
    <source>
        <strain evidence="2 3">ATCC BAA-719</strain>
    </source>
</reference>
<dbReference type="OrthoDB" id="2705056at2"/>
<sequence length="59" mass="6678">MKRHLTAIFILITGIVLIIGMGVDLYWSGIASWGIAVVCLMFAVYFTKYIPNDKNDKQQ</sequence>
<dbReference type="Proteomes" id="UP000298484">
    <property type="component" value="Unassembled WGS sequence"/>
</dbReference>
<name>A0A4Y9A942_9BACI</name>
<feature type="transmembrane region" description="Helical" evidence="1">
    <location>
        <begin position="33"/>
        <end position="50"/>
    </location>
</feature>
<feature type="transmembrane region" description="Helical" evidence="1">
    <location>
        <begin position="7"/>
        <end position="27"/>
    </location>
</feature>
<keyword evidence="1" id="KW-1133">Transmembrane helix</keyword>
<dbReference type="RefSeq" id="WP_135110559.1">
    <property type="nucleotide sequence ID" value="NZ_SRHY01000024.1"/>
</dbReference>
<evidence type="ECO:0000313" key="3">
    <source>
        <dbReference type="Proteomes" id="UP000298484"/>
    </source>
</evidence>
<gene>
    <name evidence="2" type="ORF">E4U82_12770</name>
</gene>
<comment type="caution">
    <text evidence="2">The sequence shown here is derived from an EMBL/GenBank/DDBJ whole genome shotgun (WGS) entry which is preliminary data.</text>
</comment>
<dbReference type="AlphaFoldDB" id="A0A4Y9A942"/>
<evidence type="ECO:0000256" key="1">
    <source>
        <dbReference type="SAM" id="Phobius"/>
    </source>
</evidence>
<accession>A0A4Y9A942</accession>
<protein>
    <submittedName>
        <fullName evidence="2">Uncharacterized protein</fullName>
    </submittedName>
</protein>
<evidence type="ECO:0000313" key="2">
    <source>
        <dbReference type="EMBL" id="TFJ92323.1"/>
    </source>
</evidence>